<evidence type="ECO:0000313" key="2">
    <source>
        <dbReference type="EMBL" id="GBM43378.1"/>
    </source>
</evidence>
<evidence type="ECO:0000313" key="3">
    <source>
        <dbReference type="Proteomes" id="UP000499080"/>
    </source>
</evidence>
<reference evidence="2 3" key="1">
    <citation type="journal article" date="2019" name="Sci. Rep.">
        <title>Orb-weaving spider Araneus ventricosus genome elucidates the spidroin gene catalogue.</title>
        <authorList>
            <person name="Kono N."/>
            <person name="Nakamura H."/>
            <person name="Ohtoshi R."/>
            <person name="Moran D.A.P."/>
            <person name="Shinohara A."/>
            <person name="Yoshida Y."/>
            <person name="Fujiwara M."/>
            <person name="Mori M."/>
            <person name="Tomita M."/>
            <person name="Arakawa K."/>
        </authorList>
    </citation>
    <scope>NUCLEOTIDE SEQUENCE [LARGE SCALE GENOMIC DNA]</scope>
</reference>
<keyword evidence="3" id="KW-1185">Reference proteome</keyword>
<feature type="signal peptide" evidence="1">
    <location>
        <begin position="1"/>
        <end position="24"/>
    </location>
</feature>
<dbReference type="AlphaFoldDB" id="A0A4Y2FSN7"/>
<gene>
    <name evidence="2" type="ORF">AVEN_186253_1</name>
</gene>
<organism evidence="2 3">
    <name type="scientific">Araneus ventricosus</name>
    <name type="common">Orbweaver spider</name>
    <name type="synonym">Epeira ventricosa</name>
    <dbReference type="NCBI Taxonomy" id="182803"/>
    <lineage>
        <taxon>Eukaryota</taxon>
        <taxon>Metazoa</taxon>
        <taxon>Ecdysozoa</taxon>
        <taxon>Arthropoda</taxon>
        <taxon>Chelicerata</taxon>
        <taxon>Arachnida</taxon>
        <taxon>Araneae</taxon>
        <taxon>Araneomorphae</taxon>
        <taxon>Entelegynae</taxon>
        <taxon>Araneoidea</taxon>
        <taxon>Araneidae</taxon>
        <taxon>Araneus</taxon>
    </lineage>
</organism>
<accession>A0A4Y2FSN7</accession>
<dbReference type="Proteomes" id="UP000499080">
    <property type="component" value="Unassembled WGS sequence"/>
</dbReference>
<name>A0A4Y2FSN7_ARAVE</name>
<comment type="caution">
    <text evidence="2">The sequence shown here is derived from an EMBL/GenBank/DDBJ whole genome shotgun (WGS) entry which is preliminary data.</text>
</comment>
<sequence>MRHVLQTFLLNGIVVMLTITEHDSSPCDKYVTYDDKVQASSRWCGMEVWGGAICSGNQSIGQYLSVNKGSLSNLPANRRLEEAVVGDWPKMGKEIKEKFKLLKEQLDKEGKDFLEKLVDHGRDYLKALLDKLGVKDKRAIDYHVEAIMQA</sequence>
<proteinExistence type="predicted"/>
<feature type="non-terminal residue" evidence="2">
    <location>
        <position position="150"/>
    </location>
</feature>
<feature type="chain" id="PRO_5021425974" evidence="1">
    <location>
        <begin position="25"/>
        <end position="150"/>
    </location>
</feature>
<dbReference type="EMBL" id="BGPR01096828">
    <property type="protein sequence ID" value="GBM43378.1"/>
    <property type="molecule type" value="Genomic_DNA"/>
</dbReference>
<protein>
    <submittedName>
        <fullName evidence="2">Uncharacterized protein</fullName>
    </submittedName>
</protein>
<evidence type="ECO:0000256" key="1">
    <source>
        <dbReference type="SAM" id="SignalP"/>
    </source>
</evidence>
<keyword evidence="1" id="KW-0732">Signal</keyword>